<evidence type="ECO:0000256" key="3">
    <source>
        <dbReference type="ARBA" id="ARBA00022448"/>
    </source>
</evidence>
<keyword evidence="5" id="KW-0677">Repeat</keyword>
<dbReference type="Pfam" id="PF00153">
    <property type="entry name" value="Mito_carr"/>
    <property type="match status" value="3"/>
</dbReference>
<accession>A0AAD6XXD4</accession>
<keyword evidence="13" id="KW-1185">Reference proteome</keyword>
<keyword evidence="8" id="KW-0496">Mitochondrion</keyword>
<sequence>MSRSGNKKPVGFATHIAAGGIAGACEALTCQPLDTIKVRMQLSKSGRAPGTKARGFIATGGMIVRRETPLALYKGLGAVLSGIVPKMAIRFASFERYKAWLADAATGKTSMGGIFLAGLGAGTTEAVAVVTPMEVVKIRLQAQMHSLADPLETPRYRNAGHAVYTIVREEGFGALYRGVSLTALRQATNQGANFTAYQEIKKIAHRFQPGLVELPSYQHMLIGLISGAMGPFSNAPIDTIKTRLQKAPATPDVSAIARIRAIAAAMWREEGAASFYKGITPRVLRVAPGQAIVFAVYERVSGAIEKMVPNVIEDDGFSE</sequence>
<name>A0AAD6XXD4_9AGAR</name>
<dbReference type="InterPro" id="IPR002067">
    <property type="entry name" value="MCP"/>
</dbReference>
<dbReference type="SUPFAM" id="SSF103506">
    <property type="entry name" value="Mitochondrial carrier"/>
    <property type="match status" value="1"/>
</dbReference>
<keyword evidence="9 10" id="KW-0472">Membrane</keyword>
<keyword evidence="6" id="KW-0999">Mitochondrion inner membrane</keyword>
<dbReference type="PANTHER" id="PTHR45788">
    <property type="entry name" value="SUCCINATE/FUMARATE MITOCHONDRIAL TRANSPORTER-RELATED"/>
    <property type="match status" value="1"/>
</dbReference>
<dbReference type="GO" id="GO:0005469">
    <property type="term" value="F:succinate:fumarate antiporter activity"/>
    <property type="evidence" value="ECO:0007669"/>
    <property type="project" value="TreeGrafter"/>
</dbReference>
<evidence type="ECO:0000256" key="1">
    <source>
        <dbReference type="ARBA" id="ARBA00004448"/>
    </source>
</evidence>
<dbReference type="AlphaFoldDB" id="A0AAD6XXD4"/>
<evidence type="ECO:0000256" key="7">
    <source>
        <dbReference type="ARBA" id="ARBA00022989"/>
    </source>
</evidence>
<dbReference type="InterPro" id="IPR018108">
    <property type="entry name" value="MCP_transmembrane"/>
</dbReference>
<feature type="repeat" description="Solcar" evidence="10">
    <location>
        <begin position="214"/>
        <end position="303"/>
    </location>
</feature>
<proteinExistence type="inferred from homology"/>
<evidence type="ECO:0000256" key="6">
    <source>
        <dbReference type="ARBA" id="ARBA00022792"/>
    </source>
</evidence>
<protein>
    <submittedName>
        <fullName evidence="12">Mitochondrial carrier domain-containing protein</fullName>
    </submittedName>
</protein>
<dbReference type="GO" id="GO:0005743">
    <property type="term" value="C:mitochondrial inner membrane"/>
    <property type="evidence" value="ECO:0007669"/>
    <property type="project" value="UniProtKB-SubCell"/>
</dbReference>
<feature type="repeat" description="Solcar" evidence="10">
    <location>
        <begin position="112"/>
        <end position="203"/>
    </location>
</feature>
<evidence type="ECO:0000313" key="12">
    <source>
        <dbReference type="EMBL" id="KAJ7099425.1"/>
    </source>
</evidence>
<comment type="caution">
    <text evidence="12">The sequence shown here is derived from an EMBL/GenBank/DDBJ whole genome shotgun (WGS) entry which is preliminary data.</text>
</comment>
<organism evidence="12 13">
    <name type="scientific">Mycena belliarum</name>
    <dbReference type="NCBI Taxonomy" id="1033014"/>
    <lineage>
        <taxon>Eukaryota</taxon>
        <taxon>Fungi</taxon>
        <taxon>Dikarya</taxon>
        <taxon>Basidiomycota</taxon>
        <taxon>Agaricomycotina</taxon>
        <taxon>Agaricomycetes</taxon>
        <taxon>Agaricomycetidae</taxon>
        <taxon>Agaricales</taxon>
        <taxon>Marasmiineae</taxon>
        <taxon>Mycenaceae</taxon>
        <taxon>Mycena</taxon>
    </lineage>
</organism>
<evidence type="ECO:0000256" key="8">
    <source>
        <dbReference type="ARBA" id="ARBA00023128"/>
    </source>
</evidence>
<evidence type="ECO:0000256" key="5">
    <source>
        <dbReference type="ARBA" id="ARBA00022737"/>
    </source>
</evidence>
<dbReference type="InterPro" id="IPR049563">
    <property type="entry name" value="TXTP-like"/>
</dbReference>
<dbReference type="PROSITE" id="PS50920">
    <property type="entry name" value="SOLCAR"/>
    <property type="match status" value="3"/>
</dbReference>
<feature type="repeat" description="Solcar" evidence="10">
    <location>
        <begin position="10"/>
        <end position="100"/>
    </location>
</feature>
<evidence type="ECO:0000256" key="4">
    <source>
        <dbReference type="ARBA" id="ARBA00022692"/>
    </source>
</evidence>
<gene>
    <name evidence="12" type="ORF">B0H15DRAFT_546475</name>
</gene>
<comment type="subcellular location">
    <subcellularLocation>
        <location evidence="1">Mitochondrion inner membrane</location>
        <topology evidence="1">Multi-pass membrane protein</topology>
    </subcellularLocation>
</comment>
<dbReference type="EMBL" id="JARJCN010000007">
    <property type="protein sequence ID" value="KAJ7099425.1"/>
    <property type="molecule type" value="Genomic_DNA"/>
</dbReference>
<keyword evidence="3 11" id="KW-0813">Transport</keyword>
<reference evidence="12" key="1">
    <citation type="submission" date="2023-03" db="EMBL/GenBank/DDBJ databases">
        <title>Massive genome expansion in bonnet fungi (Mycena s.s.) driven by repeated elements and novel gene families across ecological guilds.</title>
        <authorList>
            <consortium name="Lawrence Berkeley National Laboratory"/>
            <person name="Harder C.B."/>
            <person name="Miyauchi S."/>
            <person name="Viragh M."/>
            <person name="Kuo A."/>
            <person name="Thoen E."/>
            <person name="Andreopoulos B."/>
            <person name="Lu D."/>
            <person name="Skrede I."/>
            <person name="Drula E."/>
            <person name="Henrissat B."/>
            <person name="Morin E."/>
            <person name="Kohler A."/>
            <person name="Barry K."/>
            <person name="LaButti K."/>
            <person name="Morin E."/>
            <person name="Salamov A."/>
            <person name="Lipzen A."/>
            <person name="Mereny Z."/>
            <person name="Hegedus B."/>
            <person name="Baldrian P."/>
            <person name="Stursova M."/>
            <person name="Weitz H."/>
            <person name="Taylor A."/>
            <person name="Grigoriev I.V."/>
            <person name="Nagy L.G."/>
            <person name="Martin F."/>
            <person name="Kauserud H."/>
        </authorList>
    </citation>
    <scope>NUCLEOTIDE SEQUENCE</scope>
    <source>
        <strain evidence="12">CBHHK173m</strain>
    </source>
</reference>
<dbReference type="Proteomes" id="UP001222325">
    <property type="component" value="Unassembled WGS sequence"/>
</dbReference>
<evidence type="ECO:0000256" key="11">
    <source>
        <dbReference type="RuleBase" id="RU000488"/>
    </source>
</evidence>
<keyword evidence="4 10" id="KW-0812">Transmembrane</keyword>
<dbReference type="InterPro" id="IPR023395">
    <property type="entry name" value="MCP_dom_sf"/>
</dbReference>
<keyword evidence="7" id="KW-1133">Transmembrane helix</keyword>
<dbReference type="PANTHER" id="PTHR45788:SF2">
    <property type="entry name" value="SUCCINATE_FUMARATE MITOCHONDRIAL TRANSPORTER"/>
    <property type="match status" value="1"/>
</dbReference>
<evidence type="ECO:0000313" key="13">
    <source>
        <dbReference type="Proteomes" id="UP001222325"/>
    </source>
</evidence>
<dbReference type="PROSITE" id="PS51257">
    <property type="entry name" value="PROKAR_LIPOPROTEIN"/>
    <property type="match status" value="1"/>
</dbReference>
<evidence type="ECO:0000256" key="10">
    <source>
        <dbReference type="PROSITE-ProRule" id="PRU00282"/>
    </source>
</evidence>
<dbReference type="FunFam" id="1.50.40.10:FF:000021">
    <property type="entry name" value="SFC1p Mitochondrial succinate-fumarate transporter"/>
    <property type="match status" value="1"/>
</dbReference>
<evidence type="ECO:0000256" key="9">
    <source>
        <dbReference type="ARBA" id="ARBA00023136"/>
    </source>
</evidence>
<dbReference type="Gene3D" id="1.50.40.10">
    <property type="entry name" value="Mitochondrial carrier domain"/>
    <property type="match status" value="1"/>
</dbReference>
<evidence type="ECO:0000256" key="2">
    <source>
        <dbReference type="ARBA" id="ARBA00006375"/>
    </source>
</evidence>
<comment type="similarity">
    <text evidence="2 11">Belongs to the mitochondrial carrier (TC 2.A.29) family.</text>
</comment>
<dbReference type="PRINTS" id="PR00926">
    <property type="entry name" value="MITOCARRIER"/>
</dbReference>